<evidence type="ECO:0000313" key="2">
    <source>
        <dbReference type="EMBL" id="KAK9949385.1"/>
    </source>
</evidence>
<reference evidence="2 3" key="1">
    <citation type="journal article" date="2023" name="G3 (Bethesda)">
        <title>A chromosome-length genome assembly and annotation of blackberry (Rubus argutus, cv. 'Hillquist').</title>
        <authorList>
            <person name="Bruna T."/>
            <person name="Aryal R."/>
            <person name="Dudchenko O."/>
            <person name="Sargent D.J."/>
            <person name="Mead D."/>
            <person name="Buti M."/>
            <person name="Cavallini A."/>
            <person name="Hytonen T."/>
            <person name="Andres J."/>
            <person name="Pham M."/>
            <person name="Weisz D."/>
            <person name="Mascagni F."/>
            <person name="Usai G."/>
            <person name="Natali L."/>
            <person name="Bassil N."/>
            <person name="Fernandez G.E."/>
            <person name="Lomsadze A."/>
            <person name="Armour M."/>
            <person name="Olukolu B."/>
            <person name="Poorten T."/>
            <person name="Britton C."/>
            <person name="Davik J."/>
            <person name="Ashrafi H."/>
            <person name="Aiden E.L."/>
            <person name="Borodovsky M."/>
            <person name="Worthington M."/>
        </authorList>
    </citation>
    <scope>NUCLEOTIDE SEQUENCE [LARGE SCALE GENOMIC DNA]</scope>
    <source>
        <tissue evidence="2">Leaf</tissue>
    </source>
</reference>
<dbReference type="PANTHER" id="PTHR45287:SF4">
    <property type="entry name" value="OS03G0691500 PROTEIN"/>
    <property type="match status" value="1"/>
</dbReference>
<dbReference type="InterPro" id="IPR040262">
    <property type="entry name" value="At4g38062-like"/>
</dbReference>
<dbReference type="PANTHER" id="PTHR45287">
    <property type="entry name" value="OS03G0691500 PROTEIN"/>
    <property type="match status" value="1"/>
</dbReference>
<evidence type="ECO:0000313" key="3">
    <source>
        <dbReference type="Proteomes" id="UP001457282"/>
    </source>
</evidence>
<dbReference type="Proteomes" id="UP001457282">
    <property type="component" value="Unassembled WGS sequence"/>
</dbReference>
<feature type="compositionally biased region" description="Basic and acidic residues" evidence="1">
    <location>
        <begin position="121"/>
        <end position="140"/>
    </location>
</feature>
<proteinExistence type="predicted"/>
<evidence type="ECO:0000256" key="1">
    <source>
        <dbReference type="SAM" id="MobiDB-lite"/>
    </source>
</evidence>
<keyword evidence="3" id="KW-1185">Reference proteome</keyword>
<protein>
    <submittedName>
        <fullName evidence="2">Uncharacterized protein</fullName>
    </submittedName>
</protein>
<organism evidence="2 3">
    <name type="scientific">Rubus argutus</name>
    <name type="common">Southern blackberry</name>
    <dbReference type="NCBI Taxonomy" id="59490"/>
    <lineage>
        <taxon>Eukaryota</taxon>
        <taxon>Viridiplantae</taxon>
        <taxon>Streptophyta</taxon>
        <taxon>Embryophyta</taxon>
        <taxon>Tracheophyta</taxon>
        <taxon>Spermatophyta</taxon>
        <taxon>Magnoliopsida</taxon>
        <taxon>eudicotyledons</taxon>
        <taxon>Gunneridae</taxon>
        <taxon>Pentapetalae</taxon>
        <taxon>rosids</taxon>
        <taxon>fabids</taxon>
        <taxon>Rosales</taxon>
        <taxon>Rosaceae</taxon>
        <taxon>Rosoideae</taxon>
        <taxon>Rosoideae incertae sedis</taxon>
        <taxon>Rubus</taxon>
    </lineage>
</organism>
<comment type="caution">
    <text evidence="2">The sequence shown here is derived from an EMBL/GenBank/DDBJ whole genome shotgun (WGS) entry which is preliminary data.</text>
</comment>
<sequence>MTGDLNNHKSELESKDAAINELKIELEQMQRDFTSNLRAKEYECSSQLEKMREEMNICRSELESTNVALKELKMEMEQMPNGAKDSEWSSHLEKMTADVKSYISELERKDATINELNMETEQLRRDGTTNWAKETEWSLN</sequence>
<dbReference type="EMBL" id="JBEDUW010000001">
    <property type="protein sequence ID" value="KAK9949385.1"/>
    <property type="molecule type" value="Genomic_DNA"/>
</dbReference>
<feature type="region of interest" description="Disordered" evidence="1">
    <location>
        <begin position="119"/>
        <end position="140"/>
    </location>
</feature>
<dbReference type="AlphaFoldDB" id="A0AAW1YL44"/>
<name>A0AAW1YL44_RUBAR</name>
<accession>A0AAW1YL44</accession>
<gene>
    <name evidence="2" type="ORF">M0R45_004911</name>
</gene>